<gene>
    <name evidence="10" type="ORF">IAB81_05615</name>
</gene>
<evidence type="ECO:0000256" key="4">
    <source>
        <dbReference type="ARBA" id="ARBA00022832"/>
    </source>
</evidence>
<dbReference type="InterPro" id="IPR029069">
    <property type="entry name" value="HotDog_dom_sf"/>
</dbReference>
<dbReference type="Gene3D" id="3.10.129.10">
    <property type="entry name" value="Hotdog Thioesterase"/>
    <property type="match status" value="2"/>
</dbReference>
<evidence type="ECO:0000256" key="6">
    <source>
        <dbReference type="ARBA" id="ARBA00023098"/>
    </source>
</evidence>
<dbReference type="EMBL" id="JADIMA010000053">
    <property type="protein sequence ID" value="MBO8473090.1"/>
    <property type="molecule type" value="Genomic_DNA"/>
</dbReference>
<dbReference type="GO" id="GO:0000036">
    <property type="term" value="F:acyl carrier activity"/>
    <property type="evidence" value="ECO:0007669"/>
    <property type="project" value="TreeGrafter"/>
</dbReference>
<organism evidence="10 11">
    <name type="scientific">Candidatus Merdivivens pullicola</name>
    <dbReference type="NCBI Taxonomy" id="2840872"/>
    <lineage>
        <taxon>Bacteria</taxon>
        <taxon>Pseudomonadati</taxon>
        <taxon>Bacteroidota</taxon>
        <taxon>Bacteroidia</taxon>
        <taxon>Bacteroidales</taxon>
        <taxon>Muribaculaceae</taxon>
        <taxon>Muribaculaceae incertae sedis</taxon>
        <taxon>Candidatus Merdivivens</taxon>
    </lineage>
</organism>
<keyword evidence="3" id="KW-0378">Hydrolase</keyword>
<keyword evidence="7" id="KW-0275">Fatty acid biosynthesis</keyword>
<evidence type="ECO:0000256" key="2">
    <source>
        <dbReference type="ARBA" id="ARBA00022516"/>
    </source>
</evidence>
<evidence type="ECO:0000259" key="8">
    <source>
        <dbReference type="Pfam" id="PF01643"/>
    </source>
</evidence>
<dbReference type="Pfam" id="PF01643">
    <property type="entry name" value="Acyl-ACP_TE"/>
    <property type="match status" value="1"/>
</dbReference>
<keyword evidence="4" id="KW-0276">Fatty acid metabolism</keyword>
<keyword evidence="5" id="KW-0809">Transit peptide</keyword>
<dbReference type="GO" id="GO:0016297">
    <property type="term" value="F:fatty acyl-[ACP] hydrolase activity"/>
    <property type="evidence" value="ECO:0007669"/>
    <property type="project" value="InterPro"/>
</dbReference>
<dbReference type="InterPro" id="IPR002864">
    <property type="entry name" value="Acyl-ACP_thioesterase_NHD"/>
</dbReference>
<keyword evidence="6" id="KW-0443">Lipid metabolism</keyword>
<reference evidence="10" key="2">
    <citation type="journal article" date="2021" name="PeerJ">
        <title>Extensive microbial diversity within the chicken gut microbiome revealed by metagenomics and culture.</title>
        <authorList>
            <person name="Gilroy R."/>
            <person name="Ravi A."/>
            <person name="Getino M."/>
            <person name="Pursley I."/>
            <person name="Horton D.L."/>
            <person name="Alikhan N.F."/>
            <person name="Baker D."/>
            <person name="Gharbi K."/>
            <person name="Hall N."/>
            <person name="Watson M."/>
            <person name="Adriaenssens E.M."/>
            <person name="Foster-Nyarko E."/>
            <person name="Jarju S."/>
            <person name="Secka A."/>
            <person name="Antonio M."/>
            <person name="Oren A."/>
            <person name="Chaudhuri R.R."/>
            <person name="La Ragione R."/>
            <person name="Hildebrand F."/>
            <person name="Pallen M.J."/>
        </authorList>
    </citation>
    <scope>NUCLEOTIDE SEQUENCE</scope>
    <source>
        <strain evidence="10">B1-8020</strain>
    </source>
</reference>
<accession>A0A9D9NH30</accession>
<evidence type="ECO:0000256" key="3">
    <source>
        <dbReference type="ARBA" id="ARBA00022801"/>
    </source>
</evidence>
<dbReference type="Proteomes" id="UP000823604">
    <property type="component" value="Unassembled WGS sequence"/>
</dbReference>
<evidence type="ECO:0000313" key="10">
    <source>
        <dbReference type="EMBL" id="MBO8473090.1"/>
    </source>
</evidence>
<evidence type="ECO:0000256" key="1">
    <source>
        <dbReference type="ARBA" id="ARBA00006500"/>
    </source>
</evidence>
<evidence type="ECO:0008006" key="12">
    <source>
        <dbReference type="Google" id="ProtNLM"/>
    </source>
</evidence>
<dbReference type="InterPro" id="IPR049427">
    <property type="entry name" value="Acyl-ACP_TE_C"/>
</dbReference>
<evidence type="ECO:0000256" key="5">
    <source>
        <dbReference type="ARBA" id="ARBA00022946"/>
    </source>
</evidence>
<evidence type="ECO:0000259" key="9">
    <source>
        <dbReference type="Pfam" id="PF20791"/>
    </source>
</evidence>
<evidence type="ECO:0000313" key="11">
    <source>
        <dbReference type="Proteomes" id="UP000823604"/>
    </source>
</evidence>
<dbReference type="SUPFAM" id="SSF54637">
    <property type="entry name" value="Thioesterase/thiol ester dehydrase-isomerase"/>
    <property type="match status" value="2"/>
</dbReference>
<name>A0A9D9NH30_9BACT</name>
<dbReference type="AlphaFoldDB" id="A0A9D9NH30"/>
<feature type="domain" description="Acyl-ACP thioesterase N-terminal hotdog" evidence="8">
    <location>
        <begin position="8"/>
        <end position="124"/>
    </location>
</feature>
<dbReference type="Pfam" id="PF20791">
    <property type="entry name" value="Acyl-ACP_TE_C"/>
    <property type="match status" value="1"/>
</dbReference>
<comment type="similarity">
    <text evidence="1">Belongs to the acyl-ACP thioesterase family.</text>
</comment>
<keyword evidence="2" id="KW-0444">Lipid biosynthesis</keyword>
<dbReference type="PANTHER" id="PTHR31727">
    <property type="entry name" value="OLEOYL-ACYL CARRIER PROTEIN THIOESTERASE 1, CHLOROPLASTIC"/>
    <property type="match status" value="1"/>
</dbReference>
<dbReference type="PANTHER" id="PTHR31727:SF6">
    <property type="entry name" value="OLEOYL-ACYL CARRIER PROTEIN THIOESTERASE 1, CHLOROPLASTIC"/>
    <property type="match status" value="1"/>
</dbReference>
<dbReference type="CDD" id="cd00586">
    <property type="entry name" value="4HBT"/>
    <property type="match status" value="1"/>
</dbReference>
<proteinExistence type="inferred from homology"/>
<dbReference type="InterPro" id="IPR045023">
    <property type="entry name" value="FATA/B"/>
</dbReference>
<reference evidence="10" key="1">
    <citation type="submission" date="2020-10" db="EMBL/GenBank/DDBJ databases">
        <authorList>
            <person name="Gilroy R."/>
        </authorList>
    </citation>
    <scope>NUCLEOTIDE SEQUENCE</scope>
    <source>
        <strain evidence="10">B1-8020</strain>
    </source>
</reference>
<protein>
    <recommendedName>
        <fullName evidence="12">Acyl-ACP thioesterase</fullName>
    </recommendedName>
</protein>
<feature type="domain" description="Acyl-ACP thioesterase-like C-terminal" evidence="9">
    <location>
        <begin position="161"/>
        <end position="223"/>
    </location>
</feature>
<comment type="caution">
    <text evidence="10">The sequence shown here is derived from an EMBL/GenBank/DDBJ whole genome shotgun (WGS) entry which is preliminary data.</text>
</comment>
<sequence length="246" mass="28802">MDMEGKILERAHTVACFETDFNKIIRPEAFMDWAQELAQLHAEKLHFGYDDFISRDLAWVVTRFYARFINPPKWKDAVTLQTWHKGLERIMSIRDFRILDKDGNVAVAATSSWVIVNTRTRQFTREHFAIDKDESVCKENAVERSAEKVSMPRDEEPELAAEHIVSYSDIDMNGHTNNASYMRWAMDAVDREVSLNRCVSDFTINFNHESKAGECVSIYRVRKDNDFYIEGRIEDRTVFTTLIRFK</sequence>
<evidence type="ECO:0000256" key="7">
    <source>
        <dbReference type="ARBA" id="ARBA00023160"/>
    </source>
</evidence>